<organism evidence="2 3">
    <name type="scientific">Vombatus ursinus</name>
    <name type="common">Common wombat</name>
    <dbReference type="NCBI Taxonomy" id="29139"/>
    <lineage>
        <taxon>Eukaryota</taxon>
        <taxon>Metazoa</taxon>
        <taxon>Chordata</taxon>
        <taxon>Craniata</taxon>
        <taxon>Vertebrata</taxon>
        <taxon>Euteleostomi</taxon>
        <taxon>Mammalia</taxon>
        <taxon>Metatheria</taxon>
        <taxon>Diprotodontia</taxon>
        <taxon>Vombatidae</taxon>
        <taxon>Vombatus</taxon>
    </lineage>
</organism>
<dbReference type="RefSeq" id="XP_027711023.1">
    <property type="nucleotide sequence ID" value="XM_027855222.1"/>
</dbReference>
<feature type="compositionally biased region" description="Pro residues" evidence="1">
    <location>
        <begin position="557"/>
        <end position="566"/>
    </location>
</feature>
<dbReference type="OrthoDB" id="10043502at2759"/>
<evidence type="ECO:0008006" key="4">
    <source>
        <dbReference type="Google" id="ProtNLM"/>
    </source>
</evidence>
<feature type="compositionally biased region" description="Low complexity" evidence="1">
    <location>
        <begin position="208"/>
        <end position="223"/>
    </location>
</feature>
<feature type="region of interest" description="Disordered" evidence="1">
    <location>
        <begin position="547"/>
        <end position="566"/>
    </location>
</feature>
<keyword evidence="3" id="KW-1185">Reference proteome</keyword>
<feature type="compositionally biased region" description="Low complexity" evidence="1">
    <location>
        <begin position="43"/>
        <end position="56"/>
    </location>
</feature>
<gene>
    <name evidence="2" type="primary">PROSER3</name>
</gene>
<feature type="region of interest" description="Disordered" evidence="1">
    <location>
        <begin position="617"/>
        <end position="650"/>
    </location>
</feature>
<reference evidence="2" key="2">
    <citation type="submission" date="2025-08" db="UniProtKB">
        <authorList>
            <consortium name="Ensembl"/>
        </authorList>
    </citation>
    <scope>IDENTIFICATION</scope>
</reference>
<accession>A0A4X2M8X6</accession>
<dbReference type="STRING" id="29139.ENSVURP00010030731"/>
<dbReference type="PANTHER" id="PTHR22045">
    <property type="entry name" value="PROLINE AND SERINE-RICH PROTEIN 3"/>
    <property type="match status" value="1"/>
</dbReference>
<evidence type="ECO:0000313" key="2">
    <source>
        <dbReference type="Ensembl" id="ENSVURP00010030731.1"/>
    </source>
</evidence>
<evidence type="ECO:0000256" key="1">
    <source>
        <dbReference type="SAM" id="MobiDB-lite"/>
    </source>
</evidence>
<evidence type="ECO:0000313" key="3">
    <source>
        <dbReference type="Proteomes" id="UP000314987"/>
    </source>
</evidence>
<feature type="region of interest" description="Disordered" evidence="1">
    <location>
        <begin position="1"/>
        <end position="88"/>
    </location>
</feature>
<reference evidence="2" key="3">
    <citation type="submission" date="2025-09" db="UniProtKB">
        <authorList>
            <consortium name="Ensembl"/>
        </authorList>
    </citation>
    <scope>IDENTIFICATION</scope>
</reference>
<proteinExistence type="predicted"/>
<dbReference type="InterPro" id="IPR037646">
    <property type="entry name" value="PROSER3"/>
</dbReference>
<sequence>MDNSLAVFSFRGNSCKATPPKRRNYYHPSPERERGCGGGARTSVLSPSRPPQLSLPASPPAPTSPDFEESWPSTSLSSPSDPPEEQTGQLGDSVLARYMARFRQAQPTSRQERQAAGPTAADFWWLQPPALGCPGPSADKEAGGGGLSPAIPTQTTPHGAGAWRMEDCMSGTHEGHISSLEASDTSALDLETLSLQDRATRLLRRSEISSSSSNEVASIPVSSEGLPSYSPPFTSDPGAGPHPREPAPLTRTQVPLPSVTCPEDDILSQWRLRRKMELAQEQCADGPQAQSWLPNRALITMTYGQPQPHQIYAPGPTVANQLNSLVPLNNPQPSPSAPLSNSQASLPAQLYGPQQVPLAPLCGSQQVPAVPLYGPPAPVCGSQQVPPAPLCGPQQSPAVLCPHELSPSVSFNIPQPNPPVPLSLPQPCLPNSPSTPHPSPVVPLCTPQPSPPAPCCASQLSPQPSVPNSLATCQSPFALHSGSPETGCKRFQSGAFLPSSRGLSEPKRQDHKPRKARNPDTKNRAPRPGPLLRGTLEQVVAARLFPRPSEDSSCPCEAPPSPAETPPPRELLALASGLLEAAEDSDGTDFEEDALLQVLRARRSELRTCLREVNKHLSNPMDPENLGPNFQPARMLGSPKEISSGHKIEE</sequence>
<dbReference type="PANTHER" id="PTHR22045:SF6">
    <property type="entry name" value="PROLINE AND SERINE-RICH PROTEIN 3"/>
    <property type="match status" value="1"/>
</dbReference>
<dbReference type="OMA" id="SPPGFFW"/>
<feature type="region of interest" description="Disordered" evidence="1">
    <location>
        <begin position="325"/>
        <end position="344"/>
    </location>
</feature>
<dbReference type="AlphaFoldDB" id="A0A4X2M8X6"/>
<dbReference type="CTD" id="148137"/>
<feature type="region of interest" description="Disordered" evidence="1">
    <location>
        <begin position="489"/>
        <end position="533"/>
    </location>
</feature>
<name>A0A4X2M8X6_VOMUR</name>
<dbReference type="Proteomes" id="UP000314987">
    <property type="component" value="Unassembled WGS sequence"/>
</dbReference>
<protein>
    <recommendedName>
        <fullName evidence="4">Proline and serine rich 3</fullName>
    </recommendedName>
</protein>
<feature type="compositionally biased region" description="Low complexity" evidence="1">
    <location>
        <begin position="70"/>
        <end position="79"/>
    </location>
</feature>
<dbReference type="GeneTree" id="ENSGT00390000001986"/>
<reference evidence="3" key="1">
    <citation type="submission" date="2018-12" db="EMBL/GenBank/DDBJ databases">
        <authorList>
            <person name="Yazar S."/>
        </authorList>
    </citation>
    <scope>NUCLEOTIDE SEQUENCE [LARGE SCALE GENOMIC DNA]</scope>
</reference>
<feature type="region of interest" description="Disordered" evidence="1">
    <location>
        <begin position="206"/>
        <end position="260"/>
    </location>
</feature>
<feature type="region of interest" description="Disordered" evidence="1">
    <location>
        <begin position="422"/>
        <end position="445"/>
    </location>
</feature>
<dbReference type="GeneID" id="114038100"/>
<dbReference type="Ensembl" id="ENSVURT00010034994.1">
    <property type="protein sequence ID" value="ENSVURP00010030731.1"/>
    <property type="gene ID" value="ENSVURG00010023506.1"/>
</dbReference>